<keyword evidence="1" id="KW-1133">Transmembrane helix</keyword>
<accession>A0ABD3LQ58</accession>
<sequence>MEQMEHPSFVLLSLLLQIILILFAPLRKKTKNNHIVFLLWLAYLIADSVAIFGIGLISHNEGSSCAHVAEVDRALRAFWASFLLLHLGGPDTITAFSLEDSSLWRRHLLNLTFQVGAAIYVFVQIFPSDKSLVLPTMLIFLAGVIKKVERTLALNLSSLPRLRERVLSQDVALDDESIFDDEDIVAELDGYSHGEEEAKLPESIVVKHAYYFFQISKLFLTDLIFTYRQRYISRRYFRSVSAVDALRVISVELHFIYEVLHTKALTIRSKWSYVFRFIAFIDVVMAFVLKESRNASFTCSSRETTLGIFKLLFSLVF</sequence>
<dbReference type="AlphaFoldDB" id="A0ABD3LQ58"/>
<dbReference type="PANTHER" id="PTHR31325">
    <property type="entry name" value="OS01G0798800 PROTEIN-RELATED"/>
    <property type="match status" value="1"/>
</dbReference>
<keyword evidence="4" id="KW-1185">Reference proteome</keyword>
<feature type="transmembrane region" description="Helical" evidence="1">
    <location>
        <begin position="6"/>
        <end position="24"/>
    </location>
</feature>
<dbReference type="InterPro" id="IPR025315">
    <property type="entry name" value="DUF4220"/>
</dbReference>
<feature type="transmembrane region" description="Helical" evidence="1">
    <location>
        <begin position="273"/>
        <end position="289"/>
    </location>
</feature>
<proteinExistence type="predicted"/>
<organism evidence="3 4">
    <name type="scientific">Eucalyptus globulus</name>
    <name type="common">Tasmanian blue gum</name>
    <dbReference type="NCBI Taxonomy" id="34317"/>
    <lineage>
        <taxon>Eukaryota</taxon>
        <taxon>Viridiplantae</taxon>
        <taxon>Streptophyta</taxon>
        <taxon>Embryophyta</taxon>
        <taxon>Tracheophyta</taxon>
        <taxon>Spermatophyta</taxon>
        <taxon>Magnoliopsida</taxon>
        <taxon>eudicotyledons</taxon>
        <taxon>Gunneridae</taxon>
        <taxon>Pentapetalae</taxon>
        <taxon>rosids</taxon>
        <taxon>malvids</taxon>
        <taxon>Myrtales</taxon>
        <taxon>Myrtaceae</taxon>
        <taxon>Myrtoideae</taxon>
        <taxon>Eucalypteae</taxon>
        <taxon>Eucalyptus</taxon>
    </lineage>
</organism>
<protein>
    <recommendedName>
        <fullName evidence="2">DUF4220 domain-containing protein</fullName>
    </recommendedName>
</protein>
<name>A0ABD3LQ58_EUCGL</name>
<dbReference type="Pfam" id="PF13968">
    <property type="entry name" value="DUF4220"/>
    <property type="match status" value="1"/>
</dbReference>
<keyword evidence="1" id="KW-0472">Membrane</keyword>
<feature type="transmembrane region" description="Helical" evidence="1">
    <location>
        <begin position="36"/>
        <end position="57"/>
    </location>
</feature>
<evidence type="ECO:0000259" key="2">
    <source>
        <dbReference type="Pfam" id="PF13968"/>
    </source>
</evidence>
<keyword evidence="1" id="KW-0812">Transmembrane</keyword>
<evidence type="ECO:0000313" key="4">
    <source>
        <dbReference type="Proteomes" id="UP001634007"/>
    </source>
</evidence>
<feature type="domain" description="DUF4220" evidence="2">
    <location>
        <begin position="40"/>
        <end position="290"/>
    </location>
</feature>
<evidence type="ECO:0000256" key="1">
    <source>
        <dbReference type="SAM" id="Phobius"/>
    </source>
</evidence>
<dbReference type="Proteomes" id="UP001634007">
    <property type="component" value="Unassembled WGS sequence"/>
</dbReference>
<gene>
    <name evidence="3" type="ORF">ACJRO7_000138</name>
</gene>
<reference evidence="3 4" key="1">
    <citation type="submission" date="2024-11" db="EMBL/GenBank/DDBJ databases">
        <title>Chromosome-level genome assembly of Eucalyptus globulus Labill. provides insights into its genome evolution.</title>
        <authorList>
            <person name="Li X."/>
        </authorList>
    </citation>
    <scope>NUCLEOTIDE SEQUENCE [LARGE SCALE GENOMIC DNA]</scope>
    <source>
        <strain evidence="3">CL2024</strain>
        <tissue evidence="3">Fresh tender leaves</tissue>
    </source>
</reference>
<dbReference type="EMBL" id="JBJKBG010000001">
    <property type="protein sequence ID" value="KAL3752684.1"/>
    <property type="molecule type" value="Genomic_DNA"/>
</dbReference>
<evidence type="ECO:0000313" key="3">
    <source>
        <dbReference type="EMBL" id="KAL3752684.1"/>
    </source>
</evidence>
<comment type="caution">
    <text evidence="3">The sequence shown here is derived from an EMBL/GenBank/DDBJ whole genome shotgun (WGS) entry which is preliminary data.</text>
</comment>